<dbReference type="NCBIfam" id="TIGR01444">
    <property type="entry name" value="fkbM_fam"/>
    <property type="match status" value="2"/>
</dbReference>
<gene>
    <name evidence="2" type="primary">g8805</name>
    <name evidence="2" type="ORF">VP750_LOCUS7908</name>
</gene>
<name>A0ABP1G1B4_9CHLO</name>
<sequence>MVQVSPDGTVERLLPSGLTIHAVSTLDIEFLYREIFEQKIYEQHGISIVEGSTVMDCGANIGLFSIYAAEAAGSSGQVLSVEPLEHIHAALEENITSLLHHCISQGASCALITACRAGVGDGSKDKMDFTLYPSFACWSTMYPQDEEFHQKHIAEYVYNNIAALAGMPPSLYNRAARFFFYITPSWIFNWSMRRYVRNNLLKTDTQRCAMTTVSALMAEHDLERIDLLKIDVEGAELDVLRGIRPEDWPRISQASDFKLQRSVCQDGSASIRDAARA</sequence>
<reference evidence="2 3" key="1">
    <citation type="submission" date="2024-06" db="EMBL/GenBank/DDBJ databases">
        <authorList>
            <person name="Kraege A."/>
            <person name="Thomma B."/>
        </authorList>
    </citation>
    <scope>NUCLEOTIDE SEQUENCE [LARGE SCALE GENOMIC DNA]</scope>
</reference>
<dbReference type="PANTHER" id="PTHR34203">
    <property type="entry name" value="METHYLTRANSFERASE, FKBM FAMILY PROTEIN"/>
    <property type="match status" value="1"/>
</dbReference>
<keyword evidence="3" id="KW-1185">Reference proteome</keyword>
<comment type="caution">
    <text evidence="2">The sequence shown here is derived from an EMBL/GenBank/DDBJ whole genome shotgun (WGS) entry which is preliminary data.</text>
</comment>
<dbReference type="InterPro" id="IPR029063">
    <property type="entry name" value="SAM-dependent_MTases_sf"/>
</dbReference>
<dbReference type="Gene3D" id="3.40.50.150">
    <property type="entry name" value="Vaccinia Virus protein VP39"/>
    <property type="match status" value="1"/>
</dbReference>
<dbReference type="InterPro" id="IPR052514">
    <property type="entry name" value="SAM-dependent_MTase"/>
</dbReference>
<dbReference type="SUPFAM" id="SSF53335">
    <property type="entry name" value="S-adenosyl-L-methionine-dependent methyltransferases"/>
    <property type="match status" value="1"/>
</dbReference>
<dbReference type="InterPro" id="IPR006342">
    <property type="entry name" value="FkbM_mtfrase"/>
</dbReference>
<proteinExistence type="predicted"/>
<dbReference type="Pfam" id="PF05050">
    <property type="entry name" value="Methyltransf_21"/>
    <property type="match status" value="1"/>
</dbReference>
<accession>A0ABP1G1B4</accession>
<evidence type="ECO:0000313" key="3">
    <source>
        <dbReference type="Proteomes" id="UP001497392"/>
    </source>
</evidence>
<evidence type="ECO:0000313" key="2">
    <source>
        <dbReference type="EMBL" id="CAL5226002.1"/>
    </source>
</evidence>
<evidence type="ECO:0000259" key="1">
    <source>
        <dbReference type="Pfam" id="PF05050"/>
    </source>
</evidence>
<feature type="domain" description="Methyltransferase FkbM" evidence="1">
    <location>
        <begin position="56"/>
        <end position="250"/>
    </location>
</feature>
<dbReference type="Proteomes" id="UP001497392">
    <property type="component" value="Unassembled WGS sequence"/>
</dbReference>
<protein>
    <submittedName>
        <fullName evidence="2">G8805 protein</fullName>
    </submittedName>
</protein>
<organism evidence="2 3">
    <name type="scientific">Coccomyxa viridis</name>
    <dbReference type="NCBI Taxonomy" id="1274662"/>
    <lineage>
        <taxon>Eukaryota</taxon>
        <taxon>Viridiplantae</taxon>
        <taxon>Chlorophyta</taxon>
        <taxon>core chlorophytes</taxon>
        <taxon>Trebouxiophyceae</taxon>
        <taxon>Trebouxiophyceae incertae sedis</taxon>
        <taxon>Coccomyxaceae</taxon>
        <taxon>Coccomyxa</taxon>
    </lineage>
</organism>
<dbReference type="EMBL" id="CAXHTA020000015">
    <property type="protein sequence ID" value="CAL5226002.1"/>
    <property type="molecule type" value="Genomic_DNA"/>
</dbReference>
<dbReference type="PANTHER" id="PTHR34203:SF13">
    <property type="entry name" value="EXPRESSED PROTEIN"/>
    <property type="match status" value="1"/>
</dbReference>